<evidence type="ECO:0000259" key="2">
    <source>
        <dbReference type="Pfam" id="PF03478"/>
    </source>
</evidence>
<protein>
    <submittedName>
        <fullName evidence="3">BnaC07g24720D protein</fullName>
    </submittedName>
</protein>
<name>A0A078I4H1_BRANA</name>
<proteinExistence type="predicted"/>
<dbReference type="InterPro" id="IPR051304">
    <property type="entry name" value="SCF_F-box_domain"/>
</dbReference>
<organism evidence="3 4">
    <name type="scientific">Brassica napus</name>
    <name type="common">Rape</name>
    <dbReference type="NCBI Taxonomy" id="3708"/>
    <lineage>
        <taxon>Eukaryota</taxon>
        <taxon>Viridiplantae</taxon>
        <taxon>Streptophyta</taxon>
        <taxon>Embryophyta</taxon>
        <taxon>Tracheophyta</taxon>
        <taxon>Spermatophyta</taxon>
        <taxon>Magnoliopsida</taxon>
        <taxon>eudicotyledons</taxon>
        <taxon>Gunneridae</taxon>
        <taxon>Pentapetalae</taxon>
        <taxon>rosids</taxon>
        <taxon>malvids</taxon>
        <taxon>Brassicales</taxon>
        <taxon>Brassicaceae</taxon>
        <taxon>Brassiceae</taxon>
        <taxon>Brassica</taxon>
    </lineage>
</organism>
<evidence type="ECO:0000313" key="3">
    <source>
        <dbReference type="EMBL" id="CDY44434.1"/>
    </source>
</evidence>
<dbReference type="InterPro" id="IPR036047">
    <property type="entry name" value="F-box-like_dom_sf"/>
</dbReference>
<sequence>MAEPATKEEKMIPDWTKLPEELLQIITHKMNCFDVVHSRSVSTLWRSAFPYPASLLRSSYSLPTYPVEKDGLCSLHKIPFLLAIDESASEFFMGLVGRDESADYMEVVPSPLQCSLRVKMRKSDPTILMNVIGSQIVSLGHQYTMVCWDPKGLRTTYKNAAAILPLGGGEFVVLRIFSGTLFVLTSTKRKWVRLRGVPSFRCTALVTFRGRFYASFFYDKEILAIHPYSLVAVRLIPQNFTYEITHLIPAGDDELFLVKKNKPNNGSVTCTVSRLVGLGWAEVDDLGDRVLFLGQDRANVYFSANQLPDGCGVTGNSILFSARPGVETYFYKYGPPEVPKKNVVGEWRISRESRVKFIDSHEAYAFRVEF</sequence>
<dbReference type="PaxDb" id="3708-A0A078I4H1"/>
<dbReference type="Proteomes" id="UP000028999">
    <property type="component" value="Unassembled WGS sequence"/>
</dbReference>
<feature type="domain" description="KIB1-4 beta-propeller" evidence="2">
    <location>
        <begin position="146"/>
        <end position="322"/>
    </location>
</feature>
<accession>A0A078I4H1</accession>
<dbReference type="OrthoDB" id="1027463at2759"/>
<dbReference type="AlphaFoldDB" id="A0A078I4H1"/>
<evidence type="ECO:0000259" key="1">
    <source>
        <dbReference type="Pfam" id="PF00646"/>
    </source>
</evidence>
<gene>
    <name evidence="3" type="primary">BnaC07g24720D</name>
    <name evidence="3" type="ORF">GSBRNA2T00080129001</name>
</gene>
<dbReference type="PANTHER" id="PTHR47123">
    <property type="entry name" value="F-BOX PROTEIN SKIP23"/>
    <property type="match status" value="1"/>
</dbReference>
<dbReference type="EMBL" id="LK032589">
    <property type="protein sequence ID" value="CDY44434.1"/>
    <property type="molecule type" value="Genomic_DNA"/>
</dbReference>
<evidence type="ECO:0000313" key="4">
    <source>
        <dbReference type="Proteomes" id="UP000028999"/>
    </source>
</evidence>
<dbReference type="GO" id="GO:0016567">
    <property type="term" value="P:protein ubiquitination"/>
    <property type="evidence" value="ECO:0000318"/>
    <property type="project" value="GO_Central"/>
</dbReference>
<dbReference type="PANTHER" id="PTHR47123:SF13">
    <property type="entry name" value="GENOME ASSEMBLY, CHROMOSOME: A06"/>
    <property type="match status" value="1"/>
</dbReference>
<dbReference type="SUPFAM" id="SSF81383">
    <property type="entry name" value="F-box domain"/>
    <property type="match status" value="1"/>
</dbReference>
<keyword evidence="4" id="KW-1185">Reference proteome</keyword>
<dbReference type="InterPro" id="IPR005174">
    <property type="entry name" value="KIB1-4_b-propeller"/>
</dbReference>
<dbReference type="InterPro" id="IPR001810">
    <property type="entry name" value="F-box_dom"/>
</dbReference>
<dbReference type="Gramene" id="CDY44434">
    <property type="protein sequence ID" value="CDY44434"/>
    <property type="gene ID" value="GSBRNA2T00080129001"/>
</dbReference>
<feature type="domain" description="F-box" evidence="1">
    <location>
        <begin position="15"/>
        <end position="49"/>
    </location>
</feature>
<reference evidence="3 4" key="1">
    <citation type="journal article" date="2014" name="Science">
        <title>Plant genetics. Early allopolyploid evolution in the post-Neolithic Brassica napus oilseed genome.</title>
        <authorList>
            <person name="Chalhoub B."/>
            <person name="Denoeud F."/>
            <person name="Liu S."/>
            <person name="Parkin I.A."/>
            <person name="Tang H."/>
            <person name="Wang X."/>
            <person name="Chiquet J."/>
            <person name="Belcram H."/>
            <person name="Tong C."/>
            <person name="Samans B."/>
            <person name="Correa M."/>
            <person name="Da Silva C."/>
            <person name="Just J."/>
            <person name="Falentin C."/>
            <person name="Koh C.S."/>
            <person name="Le Clainche I."/>
            <person name="Bernard M."/>
            <person name="Bento P."/>
            <person name="Noel B."/>
            <person name="Labadie K."/>
            <person name="Alberti A."/>
            <person name="Charles M."/>
            <person name="Arnaud D."/>
            <person name="Guo H."/>
            <person name="Daviaud C."/>
            <person name="Alamery S."/>
            <person name="Jabbari K."/>
            <person name="Zhao M."/>
            <person name="Edger P.P."/>
            <person name="Chelaifa H."/>
            <person name="Tack D."/>
            <person name="Lassalle G."/>
            <person name="Mestiri I."/>
            <person name="Schnel N."/>
            <person name="Le Paslier M.C."/>
            <person name="Fan G."/>
            <person name="Renault V."/>
            <person name="Bayer P.E."/>
            <person name="Golicz A.A."/>
            <person name="Manoli S."/>
            <person name="Lee T.H."/>
            <person name="Thi V.H."/>
            <person name="Chalabi S."/>
            <person name="Hu Q."/>
            <person name="Fan C."/>
            <person name="Tollenaere R."/>
            <person name="Lu Y."/>
            <person name="Battail C."/>
            <person name="Shen J."/>
            <person name="Sidebottom C.H."/>
            <person name="Wang X."/>
            <person name="Canaguier A."/>
            <person name="Chauveau A."/>
            <person name="Berard A."/>
            <person name="Deniot G."/>
            <person name="Guan M."/>
            <person name="Liu Z."/>
            <person name="Sun F."/>
            <person name="Lim Y.P."/>
            <person name="Lyons E."/>
            <person name="Town C.D."/>
            <person name="Bancroft I."/>
            <person name="Wang X."/>
            <person name="Meng J."/>
            <person name="Ma J."/>
            <person name="Pires J.C."/>
            <person name="King G.J."/>
            <person name="Brunel D."/>
            <person name="Delourme R."/>
            <person name="Renard M."/>
            <person name="Aury J.M."/>
            <person name="Adams K.L."/>
            <person name="Batley J."/>
            <person name="Snowdon R.J."/>
            <person name="Tost J."/>
            <person name="Edwards D."/>
            <person name="Zhou Y."/>
            <person name="Hua W."/>
            <person name="Sharpe A.G."/>
            <person name="Paterson A.H."/>
            <person name="Guan C."/>
            <person name="Wincker P."/>
        </authorList>
    </citation>
    <scope>NUCLEOTIDE SEQUENCE [LARGE SCALE GENOMIC DNA]</scope>
    <source>
        <strain evidence="4">cv. Darmor-bzh</strain>
    </source>
</reference>
<dbReference type="Pfam" id="PF03478">
    <property type="entry name" value="Beta-prop_KIB1-4"/>
    <property type="match status" value="1"/>
</dbReference>
<dbReference type="Pfam" id="PF00646">
    <property type="entry name" value="F-box"/>
    <property type="match status" value="1"/>
</dbReference>